<dbReference type="GO" id="GO:0004842">
    <property type="term" value="F:ubiquitin-protein transferase activity"/>
    <property type="evidence" value="ECO:0007669"/>
    <property type="project" value="InterPro"/>
</dbReference>
<dbReference type="PRINTS" id="PR00493">
    <property type="entry name" value="BRSTCANCERI"/>
</dbReference>
<evidence type="ECO:0000256" key="1">
    <source>
        <dbReference type="ARBA" id="ARBA00004123"/>
    </source>
</evidence>
<feature type="compositionally biased region" description="Basic and acidic residues" evidence="6">
    <location>
        <begin position="335"/>
        <end position="365"/>
    </location>
</feature>
<feature type="region of interest" description="Disordered" evidence="6">
    <location>
        <begin position="25"/>
        <end position="86"/>
    </location>
</feature>
<dbReference type="GO" id="GO:0043009">
    <property type="term" value="P:chordate embryonic development"/>
    <property type="evidence" value="ECO:0007669"/>
    <property type="project" value="TreeGrafter"/>
</dbReference>
<dbReference type="GO" id="GO:0045944">
    <property type="term" value="P:positive regulation of transcription by RNA polymerase II"/>
    <property type="evidence" value="ECO:0007669"/>
    <property type="project" value="TreeGrafter"/>
</dbReference>
<feature type="region of interest" description="Disordered" evidence="6">
    <location>
        <begin position="99"/>
        <end position="118"/>
    </location>
</feature>
<evidence type="ECO:0000256" key="4">
    <source>
        <dbReference type="ARBA" id="ARBA00023204"/>
    </source>
</evidence>
<dbReference type="PANTHER" id="PTHR13763:SF0">
    <property type="entry name" value="BREAST CANCER TYPE 1 SUSCEPTIBILITY PROTEIN"/>
    <property type="match status" value="1"/>
</dbReference>
<keyword evidence="4" id="KW-0234">DNA repair</keyword>
<reference evidence="8" key="2">
    <citation type="submission" date="2016-06" db="EMBL/GenBank/DDBJ databases">
        <title>The genome of a short-lived fish provides insights into sex chromosome evolution and the genetic control of aging.</title>
        <authorList>
            <person name="Reichwald K."/>
            <person name="Felder M."/>
            <person name="Petzold A."/>
            <person name="Koch P."/>
            <person name="Groth M."/>
            <person name="Platzer M."/>
        </authorList>
    </citation>
    <scope>NUCLEOTIDE SEQUENCE</scope>
    <source>
        <tissue evidence="8">Brain</tissue>
    </source>
</reference>
<dbReference type="Pfam" id="PF00533">
    <property type="entry name" value="BRCT"/>
    <property type="match status" value="1"/>
</dbReference>
<feature type="compositionally biased region" description="Basic and acidic residues" evidence="6">
    <location>
        <begin position="54"/>
        <end position="73"/>
    </location>
</feature>
<name>A0A1A7X173_9TELE</name>
<dbReference type="Gene3D" id="3.40.50.10190">
    <property type="entry name" value="BRCT domain"/>
    <property type="match status" value="2"/>
</dbReference>
<dbReference type="EMBL" id="HADW01010361">
    <property type="protein sequence ID" value="SBP11761.1"/>
    <property type="molecule type" value="Transcribed_RNA"/>
</dbReference>
<feature type="region of interest" description="Disordered" evidence="6">
    <location>
        <begin position="190"/>
        <end position="304"/>
    </location>
</feature>
<feature type="domain" description="BRCT" evidence="7">
    <location>
        <begin position="404"/>
        <end position="427"/>
    </location>
</feature>
<evidence type="ECO:0000259" key="7">
    <source>
        <dbReference type="PROSITE" id="PS50172"/>
    </source>
</evidence>
<dbReference type="GO" id="GO:0007095">
    <property type="term" value="P:mitotic G2 DNA damage checkpoint signaling"/>
    <property type="evidence" value="ECO:0007669"/>
    <property type="project" value="TreeGrafter"/>
</dbReference>
<protein>
    <submittedName>
        <fullName evidence="8">Bloodthirsty-related gene family, member 31</fullName>
    </submittedName>
</protein>
<dbReference type="GO" id="GO:0031436">
    <property type="term" value="C:BRCA1-BARD1 complex"/>
    <property type="evidence" value="ECO:0007669"/>
    <property type="project" value="TreeGrafter"/>
</dbReference>
<evidence type="ECO:0000313" key="8">
    <source>
        <dbReference type="EMBL" id="SBP11761.1"/>
    </source>
</evidence>
<dbReference type="FunFam" id="3.40.50.10190:FF:000025">
    <property type="entry name" value="Breast cancer type 1 susceptibility protein homolog"/>
    <property type="match status" value="1"/>
</dbReference>
<dbReference type="PROSITE" id="PS50172">
    <property type="entry name" value="BRCT"/>
    <property type="match status" value="2"/>
</dbReference>
<proteinExistence type="predicted"/>
<dbReference type="AlphaFoldDB" id="A0A1A7X173"/>
<gene>
    <name evidence="8" type="primary">BTR31</name>
</gene>
<evidence type="ECO:0000256" key="6">
    <source>
        <dbReference type="SAM" id="MobiDB-lite"/>
    </source>
</evidence>
<feature type="compositionally biased region" description="Polar residues" evidence="6">
    <location>
        <begin position="294"/>
        <end position="304"/>
    </location>
</feature>
<dbReference type="GO" id="GO:0003677">
    <property type="term" value="F:DNA binding"/>
    <property type="evidence" value="ECO:0007669"/>
    <property type="project" value="InterPro"/>
</dbReference>
<keyword evidence="2" id="KW-0677">Repeat</keyword>
<feature type="compositionally biased region" description="Basic and acidic residues" evidence="6">
    <location>
        <begin position="155"/>
        <end position="171"/>
    </location>
</feature>
<dbReference type="InterPro" id="IPR031099">
    <property type="entry name" value="BRCA1-associated"/>
</dbReference>
<reference evidence="8" key="1">
    <citation type="submission" date="2016-05" db="EMBL/GenBank/DDBJ databases">
        <authorList>
            <person name="Lavstsen T."/>
            <person name="Jespersen J.S."/>
        </authorList>
    </citation>
    <scope>NUCLEOTIDE SEQUENCE</scope>
    <source>
        <tissue evidence="8">Brain</tissue>
    </source>
</reference>
<feature type="region of interest" description="Disordered" evidence="6">
    <location>
        <begin position="335"/>
        <end position="394"/>
    </location>
</feature>
<dbReference type="InterPro" id="IPR036420">
    <property type="entry name" value="BRCT_dom_sf"/>
</dbReference>
<dbReference type="SMART" id="SM00292">
    <property type="entry name" value="BRCT"/>
    <property type="match status" value="1"/>
</dbReference>
<feature type="compositionally biased region" description="Polar residues" evidence="6">
    <location>
        <begin position="221"/>
        <end position="231"/>
    </location>
</feature>
<dbReference type="InterPro" id="IPR001357">
    <property type="entry name" value="BRCT_dom"/>
</dbReference>
<dbReference type="CDD" id="cd17721">
    <property type="entry name" value="BRCT_BRCA1_rpt2"/>
    <property type="match status" value="1"/>
</dbReference>
<dbReference type="PANTHER" id="PTHR13763">
    <property type="entry name" value="BREAST CANCER TYPE 1 SUSCEPTIBILITY PROTEIN BRCA1"/>
    <property type="match status" value="1"/>
</dbReference>
<evidence type="ECO:0000256" key="3">
    <source>
        <dbReference type="ARBA" id="ARBA00022763"/>
    </source>
</evidence>
<feature type="compositionally biased region" description="Low complexity" evidence="6">
    <location>
        <begin position="204"/>
        <end position="213"/>
    </location>
</feature>
<dbReference type="GO" id="GO:0070531">
    <property type="term" value="C:BRCA1-A complex"/>
    <property type="evidence" value="ECO:0007669"/>
    <property type="project" value="TreeGrafter"/>
</dbReference>
<dbReference type="SUPFAM" id="SSF52113">
    <property type="entry name" value="BRCT domain"/>
    <property type="match status" value="2"/>
</dbReference>
<sequence>MENVDGELDTEQLLMSFKSTKRKSFILGEPKVKRSRHSSKVDDKGVGETSPTKISRETPEASQDAEKSSHFDHISPSNSPIQTARAAKTELMLVEASIPDGLSSGLSPNKVSKHDRASSPLSVVPQVVDSGLLFMAIEPEPKGSQINEGPFGSRAADKRTEIRDTKEHVDVAECSVTPEGLVVPALQTVHKADLRKKKKKAQKLESSSESDGSGSKEELPTLTQIFGTSTHLPAGSEDQGDSRNTDGGEGGQTDAAEPRSPPAECPSPDCINSSQASVDLFGTPEEHDIPENETGISMESSQFSSEVLVTQQKLEMQKELARLGKLMALVTEVLQEKEGSPERDVPPESHQGGKDAGEDGPKALMDEPDPGQESCRKNIPDAEEDLNMKPPSDNVVTEPGRKWVVGFRWISECFKQKKLLEESPFEVRGDVVNGPNHQGPSRARNTADTNLLMKGYKICFQGPFTDMSTDEMEWMVELCGAAVVKDPLQLDSKQKSCQLIIVQPRPESSPSTYKSLSRNATVVTRGWLLDTVATYTLQNYSIYTT</sequence>
<feature type="domain" description="BRCT" evidence="7">
    <location>
        <begin position="448"/>
        <end position="545"/>
    </location>
</feature>
<feature type="region of interest" description="Disordered" evidence="6">
    <location>
        <begin position="140"/>
        <end position="177"/>
    </location>
</feature>
<evidence type="ECO:0000256" key="2">
    <source>
        <dbReference type="ARBA" id="ARBA00022737"/>
    </source>
</evidence>
<organism evidence="8">
    <name type="scientific">Iconisemion striatum</name>
    <dbReference type="NCBI Taxonomy" id="60296"/>
    <lineage>
        <taxon>Eukaryota</taxon>
        <taxon>Metazoa</taxon>
        <taxon>Chordata</taxon>
        <taxon>Craniata</taxon>
        <taxon>Vertebrata</taxon>
        <taxon>Euteleostomi</taxon>
        <taxon>Actinopterygii</taxon>
        <taxon>Neopterygii</taxon>
        <taxon>Teleostei</taxon>
        <taxon>Neoteleostei</taxon>
        <taxon>Acanthomorphata</taxon>
        <taxon>Ovalentaria</taxon>
        <taxon>Atherinomorphae</taxon>
        <taxon>Cyprinodontiformes</taxon>
        <taxon>Nothobranchiidae</taxon>
        <taxon>Iconisemion</taxon>
    </lineage>
</organism>
<dbReference type="InterPro" id="IPR011364">
    <property type="entry name" value="BRCA1"/>
</dbReference>
<evidence type="ECO:0000256" key="5">
    <source>
        <dbReference type="ARBA" id="ARBA00023242"/>
    </source>
</evidence>
<comment type="subcellular location">
    <subcellularLocation>
        <location evidence="1">Nucleus</location>
    </subcellularLocation>
</comment>
<dbReference type="GO" id="GO:0008270">
    <property type="term" value="F:zinc ion binding"/>
    <property type="evidence" value="ECO:0007669"/>
    <property type="project" value="InterPro"/>
</dbReference>
<keyword evidence="5" id="KW-0539">Nucleus</keyword>
<accession>A0A1A7X173</accession>
<dbReference type="GO" id="GO:0000724">
    <property type="term" value="P:double-strand break repair via homologous recombination"/>
    <property type="evidence" value="ECO:0007669"/>
    <property type="project" value="TreeGrafter"/>
</dbReference>
<keyword evidence="3" id="KW-0227">DNA damage</keyword>